<dbReference type="InterPro" id="IPR007699">
    <property type="entry name" value="SGS_dom"/>
</dbReference>
<dbReference type="InParanoid" id="A7TT00"/>
<dbReference type="InterPro" id="IPR007052">
    <property type="entry name" value="CS_dom"/>
</dbReference>
<dbReference type="SUPFAM" id="SSF49764">
    <property type="entry name" value="HSP20-like chaperones"/>
    <property type="match status" value="1"/>
</dbReference>
<keyword evidence="5" id="KW-1185">Reference proteome</keyword>
<dbReference type="eggNOG" id="KOG1309">
    <property type="taxonomic scope" value="Eukaryota"/>
</dbReference>
<dbReference type="Gene3D" id="2.60.40.790">
    <property type="match status" value="1"/>
</dbReference>
<dbReference type="KEGG" id="vpo:Kpol_303p3"/>
<dbReference type="Pfam" id="PF04969">
    <property type="entry name" value="CS"/>
    <property type="match status" value="1"/>
</dbReference>
<reference evidence="4 5" key="1">
    <citation type="journal article" date="2007" name="Proc. Natl. Acad. Sci. U.S.A.">
        <title>Independent sorting-out of thousands of duplicated gene pairs in two yeast species descended from a whole-genome duplication.</title>
        <authorList>
            <person name="Scannell D.R."/>
            <person name="Frank A.C."/>
            <person name="Conant G.C."/>
            <person name="Byrne K.P."/>
            <person name="Woolfit M."/>
            <person name="Wolfe K.H."/>
        </authorList>
    </citation>
    <scope>NUCLEOTIDE SEQUENCE [LARGE SCALE GENOMIC DNA]</scope>
    <source>
        <strain evidence="5">ATCC 22028 / DSM 70294 / BCRC 21397 / CBS 2163 / NBRC 10782 / NRRL Y-8283 / UCD 57-17</strain>
    </source>
</reference>
<dbReference type="InterPro" id="IPR008978">
    <property type="entry name" value="HSP20-like_chaperone"/>
</dbReference>
<feature type="compositionally biased region" description="Acidic residues" evidence="1">
    <location>
        <begin position="145"/>
        <end position="154"/>
    </location>
</feature>
<organism evidence="5">
    <name type="scientific">Vanderwaltozyma polyspora (strain ATCC 22028 / DSM 70294 / BCRC 21397 / CBS 2163 / NBRC 10782 / NRRL Y-8283 / UCD 57-17)</name>
    <name type="common">Kluyveromyces polysporus</name>
    <dbReference type="NCBI Taxonomy" id="436907"/>
    <lineage>
        <taxon>Eukaryota</taxon>
        <taxon>Fungi</taxon>
        <taxon>Dikarya</taxon>
        <taxon>Ascomycota</taxon>
        <taxon>Saccharomycotina</taxon>
        <taxon>Saccharomycetes</taxon>
        <taxon>Saccharomycetales</taxon>
        <taxon>Saccharomycetaceae</taxon>
        <taxon>Vanderwaltozyma</taxon>
    </lineage>
</organism>
<sequence length="375" mass="43448">MPVEKDLDSAYKILYDDKNYLKALQLYDKILSDSNYQNLTAFIYKAASLEKLYFSSKDWANDDTLAIAKSCLDNAKKIALERGDRSKIGLVYFRYFIYYYNLKDYKLANENFLKSKNYDYNDSTLPMWEIQLNEKLKNLNLSSETNDDSNEEPDEIKSLEKNNTDNLIKEKPNFKIDWYQTNKNITISIFTTNLPTDKNDIKINYIAGHNTLEVTYKIPDRASEFQYSINLSYPIISNSIKSNLFTKKIEIILEKSNNISWKSLEKTINSNENTISSFPDSNSNPTSSLMYPNSSKKNIDWSKIDYDDEDDEDEDSGTADAFFRKLYEGADPDTKRAMMKSYLESNGTALNTNWEDVAKGEVETSPPEGMELKHW</sequence>
<feature type="domain" description="CS" evidence="3">
    <location>
        <begin position="171"/>
        <end position="265"/>
    </location>
</feature>
<evidence type="ECO:0000256" key="1">
    <source>
        <dbReference type="SAM" id="MobiDB-lite"/>
    </source>
</evidence>
<evidence type="ECO:0000259" key="3">
    <source>
        <dbReference type="PROSITE" id="PS51203"/>
    </source>
</evidence>
<dbReference type="PROSITE" id="PS51203">
    <property type="entry name" value="CS"/>
    <property type="match status" value="1"/>
</dbReference>
<dbReference type="GeneID" id="5542623"/>
<evidence type="ECO:0000259" key="2">
    <source>
        <dbReference type="PROSITE" id="PS51048"/>
    </source>
</evidence>
<protein>
    <recommendedName>
        <fullName evidence="6">CS domain-containing protein</fullName>
    </recommendedName>
</protein>
<dbReference type="CDD" id="cd06466">
    <property type="entry name" value="p23_CS_SGT1_like"/>
    <property type="match status" value="1"/>
</dbReference>
<dbReference type="RefSeq" id="XP_001642462.1">
    <property type="nucleotide sequence ID" value="XM_001642412.1"/>
</dbReference>
<dbReference type="PANTHER" id="PTHR45862">
    <property type="entry name" value="PROTEIN SGT1 HOMOLOG"/>
    <property type="match status" value="1"/>
</dbReference>
<evidence type="ECO:0000313" key="5">
    <source>
        <dbReference type="Proteomes" id="UP000000267"/>
    </source>
</evidence>
<dbReference type="Pfam" id="PF05002">
    <property type="entry name" value="SGS"/>
    <property type="match status" value="1"/>
</dbReference>
<feature type="region of interest" description="Disordered" evidence="1">
    <location>
        <begin position="354"/>
        <end position="375"/>
    </location>
</feature>
<dbReference type="AlphaFoldDB" id="A7TT00"/>
<dbReference type="STRING" id="436907.A7TT00"/>
<dbReference type="FunCoup" id="A7TT00">
    <property type="interactions" value="1061"/>
</dbReference>
<gene>
    <name evidence="4" type="ORF">Kpol_303p3</name>
</gene>
<evidence type="ECO:0008006" key="6">
    <source>
        <dbReference type="Google" id="ProtNLM"/>
    </source>
</evidence>
<name>A7TT00_VANPO</name>
<dbReference type="GO" id="GO:0051087">
    <property type="term" value="F:protein-folding chaperone binding"/>
    <property type="evidence" value="ECO:0007669"/>
    <property type="project" value="InterPro"/>
</dbReference>
<evidence type="ECO:0000313" key="4">
    <source>
        <dbReference type="EMBL" id="EDO14604.1"/>
    </source>
</evidence>
<accession>A7TT00</accession>
<dbReference type="PhylomeDB" id="A7TT00"/>
<feature type="region of interest" description="Disordered" evidence="1">
    <location>
        <begin position="141"/>
        <end position="162"/>
    </location>
</feature>
<dbReference type="HOGENOM" id="CLU_039532_3_0_1"/>
<feature type="domain" description="SGS" evidence="2">
    <location>
        <begin position="290"/>
        <end position="375"/>
    </location>
</feature>
<dbReference type="OMA" id="KIREDWY"/>
<dbReference type="InterPro" id="IPR044563">
    <property type="entry name" value="Sgt1-like"/>
</dbReference>
<dbReference type="Proteomes" id="UP000000267">
    <property type="component" value="Unassembled WGS sequence"/>
</dbReference>
<dbReference type="PROSITE" id="PS51048">
    <property type="entry name" value="SGS"/>
    <property type="match status" value="1"/>
</dbReference>
<proteinExistence type="predicted"/>
<dbReference type="OrthoDB" id="1898560at2759"/>
<dbReference type="EMBL" id="DS480532">
    <property type="protein sequence ID" value="EDO14604.1"/>
    <property type="molecule type" value="Genomic_DNA"/>
</dbReference>